<keyword evidence="2" id="KW-1185">Reference proteome</keyword>
<evidence type="ECO:0000313" key="1">
    <source>
        <dbReference type="EMBL" id="TFD27529.1"/>
    </source>
</evidence>
<protein>
    <recommendedName>
        <fullName evidence="3">Minor tail protein</fullName>
    </recommendedName>
</protein>
<gene>
    <name evidence="1" type="ORF">E3T49_13385</name>
</gene>
<dbReference type="Proteomes" id="UP000297472">
    <property type="component" value="Unassembled WGS sequence"/>
</dbReference>
<dbReference type="EMBL" id="SOHA01000039">
    <property type="protein sequence ID" value="TFD27529.1"/>
    <property type="molecule type" value="Genomic_DNA"/>
</dbReference>
<accession>A0A4Y8JWM0</accession>
<reference evidence="1 2" key="1">
    <citation type="submission" date="2019-03" db="EMBL/GenBank/DDBJ databases">
        <title>Genomics of glacier-inhabiting Cryobacterium strains.</title>
        <authorList>
            <person name="Liu Q."/>
            <person name="Xin Y.-H."/>
        </authorList>
    </citation>
    <scope>NUCLEOTIDE SEQUENCE [LARGE SCALE GENOMIC DNA]</scope>
    <source>
        <strain evidence="1 2">TMT1-51</strain>
    </source>
</reference>
<evidence type="ECO:0008006" key="3">
    <source>
        <dbReference type="Google" id="ProtNLM"/>
    </source>
</evidence>
<name>A0A4Y8JWM0_9MICO</name>
<dbReference type="AlphaFoldDB" id="A0A4Y8JWM0"/>
<proteinExistence type="predicted"/>
<dbReference type="OrthoDB" id="5073742at2"/>
<evidence type="ECO:0000313" key="2">
    <source>
        <dbReference type="Proteomes" id="UP000297472"/>
    </source>
</evidence>
<dbReference type="RefSeq" id="WP_134425399.1">
    <property type="nucleotide sequence ID" value="NZ_SOHA01000039.1"/>
</dbReference>
<comment type="caution">
    <text evidence="1">The sequence shown here is derived from an EMBL/GenBank/DDBJ whole genome shotgun (WGS) entry which is preliminary data.</text>
</comment>
<sequence length="285" mass="29631">MASDTELILNKLATIPDVGSKLGVFVRMEGVLAVVNVGDRAVTLPCTGFYPPVEGMSVQLERRNGALIVTGPAAQLAPLGVIKAGGSPKCTVLVSGIEHMLGYRDGYVPAIGDDVEINWATGIIQGKVTSVPVTVMPTENQSAAPVAFGNLLVMAAQSGSFNGRWWTNDVYNGDNNTGAWFYSSRVADALRGATVTKVEIFLNPRQASGNSPQIGTHPSGSMGGNVAVSGQIALEPRSGWVQIPLAWVAALMAGGGIGVTRSGYTIWRGTGSDALSGALRFTGTR</sequence>
<organism evidence="1 2">
    <name type="scientific">Cryobacterium cryoconiti</name>
    <dbReference type="NCBI Taxonomy" id="1259239"/>
    <lineage>
        <taxon>Bacteria</taxon>
        <taxon>Bacillati</taxon>
        <taxon>Actinomycetota</taxon>
        <taxon>Actinomycetes</taxon>
        <taxon>Micrococcales</taxon>
        <taxon>Microbacteriaceae</taxon>
        <taxon>Cryobacterium</taxon>
    </lineage>
</organism>